<dbReference type="KEGG" id="tcd:AAIA72_14775"/>
<sequence>MKKTTLSARVALAVTALASSFAQADMGLSANIELDTDIAKASGQQTAYDQGGRIEVNVTGEKQVGDFTVSGKGSALIKKDGSAASDDMWVKFAGSNWSLQAGRFEAINLFPLGKDTVVSHAGDGSAQVYEANLVRGRAGDNGGQFAVRYQPAESISLELDTLWGDADASGNNTDAFSGIRPSVTFSNGDLTLTAGAERMKYDLTGGGSVDKQGAALTGALNLNGAAINLNATHLKDKVTDTKVMTLGANVTMGSMGLGIIHATTDTGSGANPKVLTAYGAYTIAFADIPDASVTLALSSSKATDAGPEDRRTVFRTRINYTF</sequence>
<keyword evidence="1" id="KW-0732">Signal</keyword>
<evidence type="ECO:0000256" key="1">
    <source>
        <dbReference type="SAM" id="SignalP"/>
    </source>
</evidence>
<proteinExistence type="predicted"/>
<dbReference type="AlphaFoldDB" id="A0AB39UVI1"/>
<feature type="chain" id="PRO_5044221250" evidence="1">
    <location>
        <begin position="25"/>
        <end position="322"/>
    </location>
</feature>
<dbReference type="SUPFAM" id="SSF56935">
    <property type="entry name" value="Porins"/>
    <property type="match status" value="1"/>
</dbReference>
<gene>
    <name evidence="2" type="ORF">AAIA72_14775</name>
</gene>
<dbReference type="EMBL" id="CP154858">
    <property type="protein sequence ID" value="XDT72043.1"/>
    <property type="molecule type" value="Genomic_DNA"/>
</dbReference>
<dbReference type="InterPro" id="IPR016963">
    <property type="entry name" value="Glycoporin_RafY"/>
</dbReference>
<dbReference type="InterPro" id="IPR023614">
    <property type="entry name" value="Porin_dom_sf"/>
</dbReference>
<accession>A0AB39UVI1</accession>
<feature type="signal peptide" evidence="1">
    <location>
        <begin position="1"/>
        <end position="24"/>
    </location>
</feature>
<dbReference type="Pfam" id="PF16966">
    <property type="entry name" value="Porin_8"/>
    <property type="match status" value="1"/>
</dbReference>
<organism evidence="2">
    <name type="scientific">Thermohahella caldifontis</name>
    <dbReference type="NCBI Taxonomy" id="3142973"/>
    <lineage>
        <taxon>Bacteria</taxon>
        <taxon>Pseudomonadati</taxon>
        <taxon>Pseudomonadota</taxon>
        <taxon>Gammaproteobacteria</taxon>
        <taxon>Oceanospirillales</taxon>
        <taxon>Hahellaceae</taxon>
        <taxon>Thermohahella</taxon>
    </lineage>
</organism>
<reference evidence="2" key="1">
    <citation type="submission" date="2024-05" db="EMBL/GenBank/DDBJ databases">
        <title>Genome sequencing of novel strain.</title>
        <authorList>
            <person name="Ganbat D."/>
            <person name="Ganbat S."/>
            <person name="Lee S.-J."/>
        </authorList>
    </citation>
    <scope>NUCLEOTIDE SEQUENCE</scope>
    <source>
        <strain evidence="2">SMD15-11</strain>
    </source>
</reference>
<dbReference type="RefSeq" id="WP_369601064.1">
    <property type="nucleotide sequence ID" value="NZ_CP154858.1"/>
</dbReference>
<evidence type="ECO:0000313" key="2">
    <source>
        <dbReference type="EMBL" id="XDT72043.1"/>
    </source>
</evidence>
<protein>
    <submittedName>
        <fullName evidence="2">Carbohydrate porin</fullName>
    </submittedName>
</protein>
<name>A0AB39UVI1_9GAMM</name>
<dbReference type="Gene3D" id="2.40.160.10">
    <property type="entry name" value="Porin"/>
    <property type="match status" value="1"/>
</dbReference>